<name>A0A162GDA5_BDEBC</name>
<dbReference type="GO" id="GO:0016432">
    <property type="term" value="F:tRNA-uridine aminocarboxypropyltransferase activity"/>
    <property type="evidence" value="ECO:0007669"/>
    <property type="project" value="UniProtKB-EC"/>
</dbReference>
<evidence type="ECO:0000313" key="7">
    <source>
        <dbReference type="EMBL" id="KYG67863.1"/>
    </source>
</evidence>
<dbReference type="PANTHER" id="PTHR21392">
    <property type="entry name" value="TRNA-URIDINE AMINOCARBOXYPROPYLTRANSFERASE 2"/>
    <property type="match status" value="1"/>
</dbReference>
<dbReference type="Proteomes" id="UP000075799">
    <property type="component" value="Unassembled WGS sequence"/>
</dbReference>
<reference evidence="7 8" key="1">
    <citation type="submission" date="2016-03" db="EMBL/GenBank/DDBJ databases">
        <authorList>
            <person name="Ploux O."/>
        </authorList>
    </citation>
    <scope>NUCLEOTIDE SEQUENCE [LARGE SCALE GENOMIC DNA]</scope>
    <source>
        <strain evidence="7 8">EC13</strain>
    </source>
</reference>
<gene>
    <name evidence="7" type="ORF">AZI87_00870</name>
</gene>
<dbReference type="RefSeq" id="WP_063204567.1">
    <property type="nucleotide sequence ID" value="NZ_LUKD01000001.1"/>
</dbReference>
<organism evidence="7 8">
    <name type="scientific">Bdellovibrio bacteriovorus</name>
    <dbReference type="NCBI Taxonomy" id="959"/>
    <lineage>
        <taxon>Bacteria</taxon>
        <taxon>Pseudomonadati</taxon>
        <taxon>Bdellovibrionota</taxon>
        <taxon>Bdellovibrionia</taxon>
        <taxon>Bdellovibrionales</taxon>
        <taxon>Pseudobdellovibrionaceae</taxon>
        <taxon>Bdellovibrio</taxon>
    </lineage>
</organism>
<dbReference type="PANTHER" id="PTHR21392:SF0">
    <property type="entry name" value="TRNA-URIDINE AMINOCARBOXYPROPYLTRANSFERASE 2"/>
    <property type="match status" value="1"/>
</dbReference>
<evidence type="ECO:0000256" key="5">
    <source>
        <dbReference type="ARBA" id="ARBA00034489"/>
    </source>
</evidence>
<dbReference type="EMBL" id="LUKD01000001">
    <property type="protein sequence ID" value="KYG67863.1"/>
    <property type="molecule type" value="Genomic_DNA"/>
</dbReference>
<comment type="caution">
    <text evidence="7">The sequence shown here is derived from an EMBL/GenBank/DDBJ whole genome shotgun (WGS) entry which is preliminary data.</text>
</comment>
<evidence type="ECO:0000256" key="2">
    <source>
        <dbReference type="ARBA" id="ARBA00022679"/>
    </source>
</evidence>
<sequence>MNVEAYLEQRKRHTEALPNYRELCTSCIQPKFSCYCRHIERFHPNIDFVILIHPIEVRRRIATGRMSHLCLEGSFLIRGQDYTNVDEVNQILADGSRQCMILYPGKTSTNLTPLNAEERKNLFDPSKKLTLFVIDGTWLTAKKMMRQSQNLLNLPRICFSPEKPSNFRVRKQPHSACYSTLEAIHHTIELLGDSQGFDVSSRVHDRLLHVFNSMVELQLSFIKKADEIDSPKRYRKPQHLKRNSA</sequence>
<keyword evidence="4" id="KW-0819">tRNA processing</keyword>
<evidence type="ECO:0000259" key="6">
    <source>
        <dbReference type="SMART" id="SM01144"/>
    </source>
</evidence>
<accession>A0A162GDA5</accession>
<dbReference type="SMART" id="SM01144">
    <property type="entry name" value="DTW"/>
    <property type="match status" value="1"/>
</dbReference>
<evidence type="ECO:0000256" key="4">
    <source>
        <dbReference type="ARBA" id="ARBA00022694"/>
    </source>
</evidence>
<evidence type="ECO:0000256" key="3">
    <source>
        <dbReference type="ARBA" id="ARBA00022691"/>
    </source>
</evidence>
<dbReference type="InterPro" id="IPR039262">
    <property type="entry name" value="DTWD2/TAPT"/>
</dbReference>
<dbReference type="OrthoDB" id="5290821at2"/>
<evidence type="ECO:0000313" key="8">
    <source>
        <dbReference type="Proteomes" id="UP000075799"/>
    </source>
</evidence>
<dbReference type="InterPro" id="IPR005636">
    <property type="entry name" value="DTW"/>
</dbReference>
<dbReference type="Pfam" id="PF03942">
    <property type="entry name" value="DTW"/>
    <property type="match status" value="1"/>
</dbReference>
<feature type="domain" description="DTW" evidence="6">
    <location>
        <begin position="20"/>
        <end position="223"/>
    </location>
</feature>
<dbReference type="GO" id="GO:0008033">
    <property type="term" value="P:tRNA processing"/>
    <property type="evidence" value="ECO:0007669"/>
    <property type="project" value="UniProtKB-KW"/>
</dbReference>
<comment type="similarity">
    <text evidence="5">Belongs to the TDD superfamily. DTWD2 family.</text>
</comment>
<evidence type="ECO:0000256" key="1">
    <source>
        <dbReference type="ARBA" id="ARBA00012386"/>
    </source>
</evidence>
<dbReference type="AlphaFoldDB" id="A0A162GDA5"/>
<keyword evidence="3" id="KW-0949">S-adenosyl-L-methionine</keyword>
<protein>
    <recommendedName>
        <fullName evidence="1">tRNA-uridine aminocarboxypropyltransferase</fullName>
        <ecNumber evidence="1">2.5.1.25</ecNumber>
    </recommendedName>
</protein>
<dbReference type="EC" id="2.5.1.25" evidence="1"/>
<proteinExistence type="inferred from homology"/>
<keyword evidence="2" id="KW-0808">Transferase</keyword>